<keyword evidence="3" id="KW-1185">Reference proteome</keyword>
<keyword evidence="1" id="KW-0812">Transmembrane</keyword>
<feature type="transmembrane region" description="Helical" evidence="1">
    <location>
        <begin position="293"/>
        <end position="310"/>
    </location>
</feature>
<evidence type="ECO:0000313" key="2">
    <source>
        <dbReference type="EMBL" id="EOH88887.1"/>
    </source>
</evidence>
<feature type="transmembrane region" description="Helical" evidence="1">
    <location>
        <begin position="445"/>
        <end position="465"/>
    </location>
</feature>
<accession>A0ABN0KFJ6</accession>
<keyword evidence="1" id="KW-1133">Transmembrane helix</keyword>
<evidence type="ECO:0008006" key="4">
    <source>
        <dbReference type="Google" id="ProtNLM"/>
    </source>
</evidence>
<feature type="transmembrane region" description="Helical" evidence="1">
    <location>
        <begin position="387"/>
        <end position="408"/>
    </location>
</feature>
<feature type="transmembrane region" description="Helical" evidence="1">
    <location>
        <begin position="34"/>
        <end position="55"/>
    </location>
</feature>
<gene>
    <name evidence="2" type="ORF">UAO_01993</name>
</gene>
<sequence>MIWTDSKELLLLYLSFFRRKVLNAGILKEKINKYFILSILFLVWFAVIFLSYSFFNSMIQLEENFTLIINFYALTTFIYSIVSFSFVKVLFLKSYDLLIITIQLPVSNKSRRNSLLLFEFIIVFSFVFGLISPLIIGFILKTNISFLTSILTNTLFVILTTYCVLNFFYHLFFYFFEKINVPLNHYFITILSLSLLLLVGINQYKKWGEHLISNYYGEKRQFILPLIFNDLSKKYTFTIAMGICFILNTLLLIFTSVISSNQVIENKKYFQITEKSIQSFNWKLAYVKRTFRLKENYLIFGLCLIAYAIGYLNHSIVSSDVFLLLTFNSLYSVTQTDKLRLLLKIHKIYSAKQEYLFLIVSNLLFSYLFSSPFIISEAFLVRDIKKLLLFILFAFVLVIYFTMISIMFPPTFDNPISITLGITITTIFSFLIVLIFIFLNLTQTVQVFSIFFLLIAIVVQSIRILSQYERNG</sequence>
<dbReference type="Proteomes" id="UP000013866">
    <property type="component" value="Unassembled WGS sequence"/>
</dbReference>
<feature type="transmembrane region" description="Helical" evidence="1">
    <location>
        <begin position="113"/>
        <end position="140"/>
    </location>
</feature>
<proteinExistence type="predicted"/>
<reference evidence="2 3" key="1">
    <citation type="submission" date="2013-02" db="EMBL/GenBank/DDBJ databases">
        <title>The Genome Sequence of Enterococcus villorum ATCC_700913.</title>
        <authorList>
            <consortium name="The Broad Institute Genome Sequencing Platform"/>
            <consortium name="The Broad Institute Genome Sequencing Center for Infectious Disease"/>
            <person name="Earl A.M."/>
            <person name="Gilmore M.S."/>
            <person name="Lebreton F."/>
            <person name="Walker B."/>
            <person name="Young S.K."/>
            <person name="Zeng Q."/>
            <person name="Gargeya S."/>
            <person name="Fitzgerald M."/>
            <person name="Haas B."/>
            <person name="Abouelleil A."/>
            <person name="Alvarado L."/>
            <person name="Arachchi H.M."/>
            <person name="Berlin A.M."/>
            <person name="Chapman S.B."/>
            <person name="Dewar J."/>
            <person name="Goldberg J."/>
            <person name="Griggs A."/>
            <person name="Gujja S."/>
            <person name="Hansen M."/>
            <person name="Howarth C."/>
            <person name="Imamovic A."/>
            <person name="Larimer J."/>
            <person name="McCowan C."/>
            <person name="Murphy C."/>
            <person name="Neiman D."/>
            <person name="Pearson M."/>
            <person name="Priest M."/>
            <person name="Roberts A."/>
            <person name="Saif S."/>
            <person name="Shea T."/>
            <person name="Sisk P."/>
            <person name="Sykes S."/>
            <person name="Wortman J."/>
            <person name="Nusbaum C."/>
            <person name="Birren B."/>
        </authorList>
    </citation>
    <scope>NUCLEOTIDE SEQUENCE [LARGE SCALE GENOMIC DNA]</scope>
    <source>
        <strain evidence="2 3">ATCC 700913</strain>
    </source>
</reference>
<organism evidence="2 3">
    <name type="scientific">Enterococcus villorum ATCC 700913</name>
    <dbReference type="NCBI Taxonomy" id="1158604"/>
    <lineage>
        <taxon>Bacteria</taxon>
        <taxon>Bacillati</taxon>
        <taxon>Bacillota</taxon>
        <taxon>Bacilli</taxon>
        <taxon>Lactobacillales</taxon>
        <taxon>Enterococcaceae</taxon>
        <taxon>Enterococcus</taxon>
    </lineage>
</organism>
<feature type="transmembrane region" description="Helical" evidence="1">
    <location>
        <begin position="183"/>
        <end position="201"/>
    </location>
</feature>
<name>A0ABN0KFJ6_9ENTE</name>
<feature type="transmembrane region" description="Helical" evidence="1">
    <location>
        <begin position="235"/>
        <end position="258"/>
    </location>
</feature>
<feature type="transmembrane region" description="Helical" evidence="1">
    <location>
        <begin position="355"/>
        <end position="375"/>
    </location>
</feature>
<evidence type="ECO:0000256" key="1">
    <source>
        <dbReference type="SAM" id="Phobius"/>
    </source>
</evidence>
<dbReference type="EMBL" id="AJAN01000026">
    <property type="protein sequence ID" value="EOH88887.1"/>
    <property type="molecule type" value="Genomic_DNA"/>
</dbReference>
<feature type="transmembrane region" description="Helical" evidence="1">
    <location>
        <begin position="146"/>
        <end position="176"/>
    </location>
</feature>
<evidence type="ECO:0000313" key="3">
    <source>
        <dbReference type="Proteomes" id="UP000013866"/>
    </source>
</evidence>
<feature type="transmembrane region" description="Helical" evidence="1">
    <location>
        <begin position="67"/>
        <end position="92"/>
    </location>
</feature>
<comment type="caution">
    <text evidence="2">The sequence shown here is derived from an EMBL/GenBank/DDBJ whole genome shotgun (WGS) entry which is preliminary data.</text>
</comment>
<protein>
    <recommendedName>
        <fullName evidence="4">ABC3 transporter permease protein domain-containing protein</fullName>
    </recommendedName>
</protein>
<dbReference type="RefSeq" id="WP_010751875.1">
    <property type="nucleotide sequence ID" value="NZ_KB946285.1"/>
</dbReference>
<keyword evidence="1" id="KW-0472">Membrane</keyword>
<feature type="transmembrane region" description="Helical" evidence="1">
    <location>
        <begin position="420"/>
        <end position="439"/>
    </location>
</feature>